<keyword evidence="1" id="KW-1133">Transmembrane helix</keyword>
<dbReference type="Gene3D" id="6.10.140.1340">
    <property type="match status" value="1"/>
</dbReference>
<proteinExistence type="predicted"/>
<dbReference type="Pfam" id="PF11127">
    <property type="entry name" value="YgaP-like_TM"/>
    <property type="match status" value="1"/>
</dbReference>
<dbReference type="AlphaFoldDB" id="A0AA37WXG8"/>
<sequence>MTVNEGLRLVAGSVLLLSLALTIWVDPIWVWLSVFVALNQIQSAFSSWCPMMWILEKLGLERA</sequence>
<protein>
    <submittedName>
        <fullName evidence="3">Rhodanese</fullName>
    </submittedName>
</protein>
<feature type="transmembrane region" description="Helical" evidence="1">
    <location>
        <begin position="7"/>
        <end position="25"/>
    </location>
</feature>
<evidence type="ECO:0000313" key="4">
    <source>
        <dbReference type="Proteomes" id="UP001157439"/>
    </source>
</evidence>
<reference evidence="3 4" key="1">
    <citation type="journal article" date="2014" name="Int. J. Syst. Evol. Microbiol.">
        <title>Complete genome sequence of Corynebacterium casei LMG S-19264T (=DSM 44701T), isolated from a smear-ripened cheese.</title>
        <authorList>
            <consortium name="US DOE Joint Genome Institute (JGI-PGF)"/>
            <person name="Walter F."/>
            <person name="Albersmeier A."/>
            <person name="Kalinowski J."/>
            <person name="Ruckert C."/>
        </authorList>
    </citation>
    <scope>NUCLEOTIDE SEQUENCE [LARGE SCALE GENOMIC DNA]</scope>
    <source>
        <strain evidence="3 4">NBRC 112785</strain>
    </source>
</reference>
<name>A0AA37WXG8_9GAMM</name>
<comment type="caution">
    <text evidence="3">The sequence shown here is derived from an EMBL/GenBank/DDBJ whole genome shotgun (WGS) entry which is preliminary data.</text>
</comment>
<gene>
    <name evidence="3" type="ORF">GCM10007894_04220</name>
</gene>
<dbReference type="InterPro" id="IPR021309">
    <property type="entry name" value="YgaP-like_TM"/>
</dbReference>
<accession>A0AA37WXG8</accession>
<dbReference type="EMBL" id="BSPO01000001">
    <property type="protein sequence ID" value="GLS82445.1"/>
    <property type="molecule type" value="Genomic_DNA"/>
</dbReference>
<feature type="domain" description="Inner membrane protein YgaP-like transmembrane" evidence="2">
    <location>
        <begin position="2"/>
        <end position="56"/>
    </location>
</feature>
<keyword evidence="4" id="KW-1185">Reference proteome</keyword>
<keyword evidence="1" id="KW-0472">Membrane</keyword>
<dbReference type="Proteomes" id="UP001157439">
    <property type="component" value="Unassembled WGS sequence"/>
</dbReference>
<evidence type="ECO:0000256" key="1">
    <source>
        <dbReference type="SAM" id="Phobius"/>
    </source>
</evidence>
<organism evidence="3 4">
    <name type="scientific">Paraferrimonas haliotis</name>
    <dbReference type="NCBI Taxonomy" id="2013866"/>
    <lineage>
        <taxon>Bacteria</taxon>
        <taxon>Pseudomonadati</taxon>
        <taxon>Pseudomonadota</taxon>
        <taxon>Gammaproteobacteria</taxon>
        <taxon>Alteromonadales</taxon>
        <taxon>Ferrimonadaceae</taxon>
        <taxon>Paraferrimonas</taxon>
    </lineage>
</organism>
<keyword evidence="1" id="KW-0812">Transmembrane</keyword>
<evidence type="ECO:0000313" key="3">
    <source>
        <dbReference type="EMBL" id="GLS82445.1"/>
    </source>
</evidence>
<dbReference type="RefSeq" id="WP_095497997.1">
    <property type="nucleotide sequence ID" value="NZ_BSPO01000001.1"/>
</dbReference>
<evidence type="ECO:0000259" key="2">
    <source>
        <dbReference type="Pfam" id="PF11127"/>
    </source>
</evidence>